<dbReference type="KEGG" id="bvi:Bcep1808_2063"/>
<evidence type="ECO:0000313" key="2">
    <source>
        <dbReference type="Proteomes" id="UP000002287"/>
    </source>
</evidence>
<reference evidence="2" key="1">
    <citation type="submission" date="2007-03" db="EMBL/GenBank/DDBJ databases">
        <title>Complete sequence of chromosome 1 of Burkholderia vietnamiensis G4.</title>
        <authorList>
            <consortium name="US DOE Joint Genome Institute"/>
            <person name="Copeland A."/>
            <person name="Lucas S."/>
            <person name="Lapidus A."/>
            <person name="Barry K."/>
            <person name="Detter J.C."/>
            <person name="Glavina del Rio T."/>
            <person name="Hammon N."/>
            <person name="Israni S."/>
            <person name="Dalin E."/>
            <person name="Tice H."/>
            <person name="Pitluck S."/>
            <person name="Chain P."/>
            <person name="Malfatti S."/>
            <person name="Shin M."/>
            <person name="Vergez L."/>
            <person name="Schmutz J."/>
            <person name="Larimer F."/>
            <person name="Land M."/>
            <person name="Hauser L."/>
            <person name="Kyrpides N."/>
            <person name="Tiedje J."/>
            <person name="Richardson P."/>
        </authorList>
    </citation>
    <scope>NUCLEOTIDE SEQUENCE [LARGE SCALE GENOMIC DNA]</scope>
    <source>
        <strain evidence="2">G4 / LMG 22486</strain>
    </source>
</reference>
<dbReference type="EMBL" id="CP000614">
    <property type="protein sequence ID" value="ABO55065.1"/>
    <property type="molecule type" value="Genomic_DNA"/>
</dbReference>
<organism evidence="1 2">
    <name type="scientific">Burkholderia vietnamiensis (strain G4 / LMG 22486)</name>
    <name type="common">Burkholderia cepacia (strain R1808)</name>
    <dbReference type="NCBI Taxonomy" id="269482"/>
    <lineage>
        <taxon>Bacteria</taxon>
        <taxon>Pseudomonadati</taxon>
        <taxon>Pseudomonadota</taxon>
        <taxon>Betaproteobacteria</taxon>
        <taxon>Burkholderiales</taxon>
        <taxon>Burkholderiaceae</taxon>
        <taxon>Burkholderia</taxon>
        <taxon>Burkholderia cepacia complex</taxon>
    </lineage>
</organism>
<dbReference type="HOGENOM" id="CLU_879044_0_0_4"/>
<name>A4JFL2_BURVG</name>
<protein>
    <submittedName>
        <fullName evidence="1">Uncharacterized protein</fullName>
    </submittedName>
</protein>
<dbReference type="Proteomes" id="UP000002287">
    <property type="component" value="Chromosome 1"/>
</dbReference>
<accession>A4JFL2</accession>
<proteinExistence type="predicted"/>
<evidence type="ECO:0000313" key="1">
    <source>
        <dbReference type="EMBL" id="ABO55065.1"/>
    </source>
</evidence>
<dbReference type="AlphaFoldDB" id="A4JFL2"/>
<gene>
    <name evidence="1" type="ordered locus">Bcep1808_2063</name>
</gene>
<sequence>MSEIVQSNCDTEMDVETRSRIPLSQDVALGGLFTLMRSRARKISVRRFVFEALPMLMAIREHLNLPWDEIADELSRDQLDKNGIPVRIPGKRLATYCSAAHLSLDAQAPSKGNRHGKTRAEFDREFAECSELIRAAEAERKEQARWTNAPALPRVENKPMPAPTAASAAASGVSAVFGGAPKSEPPVRAIVAQPGAPRSTSTPQPMIHADVARASGSEASRARMASEIAAPAAPSGNVSSVFPRDDEEFALLRETLIRLRASGSRPSPIVMIDTPSGTIKKTYDVEVQELIAGESNAIVSAAQLALYLKTHAARRA</sequence>